<sequence>MHALQCTRQEDVLHHHLVCTYLFSDLAMAATPQRYQEFFSIKFARAVVCEFVATVIFIFIALGSAFKWPLELPSVLQISLAFGLTICTLVQAFGHVSGTHINPAVTVAYFVGNQISVIRLAFYVVLQLLGAVIGAGILYAVTPRHVRGTLALNDVSPSAAKIRIKLMMGAWATDSQPPELGKLGNLSLDTSPGEALVVEIILTFTVVMCIFSATDKRRRDSRGNSALSIGLAVTMAHLIGIYYTGCSINPARSFGPAVITGKFSGAHWVFWFGPIFGGSLASVVYNYLLYPRKLSMEERLAIVKGLFIPEDEWRETPETGTERNWT</sequence>
<keyword evidence="5 8" id="KW-1133">Transmembrane helix</keyword>
<dbReference type="SUPFAM" id="SSF81338">
    <property type="entry name" value="Aquaporin-like"/>
    <property type="match status" value="1"/>
</dbReference>
<accession>A0ABQ7THZ7</accession>
<evidence type="ECO:0000256" key="2">
    <source>
        <dbReference type="ARBA" id="ARBA00006175"/>
    </source>
</evidence>
<feature type="transmembrane region" description="Helical" evidence="8">
    <location>
        <begin position="117"/>
        <end position="141"/>
    </location>
</feature>
<organism evidence="9 10">
    <name type="scientific">Phrynosoma platyrhinos</name>
    <name type="common">Desert horned lizard</name>
    <dbReference type="NCBI Taxonomy" id="52577"/>
    <lineage>
        <taxon>Eukaryota</taxon>
        <taxon>Metazoa</taxon>
        <taxon>Chordata</taxon>
        <taxon>Craniata</taxon>
        <taxon>Vertebrata</taxon>
        <taxon>Euteleostomi</taxon>
        <taxon>Lepidosauria</taxon>
        <taxon>Squamata</taxon>
        <taxon>Bifurcata</taxon>
        <taxon>Unidentata</taxon>
        <taxon>Episquamata</taxon>
        <taxon>Toxicofera</taxon>
        <taxon>Iguania</taxon>
        <taxon>Phrynosomatidae</taxon>
        <taxon>Phrynosomatinae</taxon>
        <taxon>Phrynosoma</taxon>
    </lineage>
</organism>
<dbReference type="PANTHER" id="PTHR19139:SF38">
    <property type="entry name" value="AQUAPORIN-5"/>
    <property type="match status" value="1"/>
</dbReference>
<gene>
    <name evidence="9" type="ORF">JD844_010935</name>
</gene>
<reference evidence="9 10" key="1">
    <citation type="journal article" date="2022" name="Gigascience">
        <title>A chromosome-level genome assembly and annotation of the desert horned lizard, Phrynosoma platyrhinos, provides insight into chromosomal rearrangements among reptiles.</title>
        <authorList>
            <person name="Koochekian N."/>
            <person name="Ascanio A."/>
            <person name="Farleigh K."/>
            <person name="Card D.C."/>
            <person name="Schield D.R."/>
            <person name="Castoe T.A."/>
            <person name="Jezkova T."/>
        </authorList>
    </citation>
    <scope>NUCLEOTIDE SEQUENCE [LARGE SCALE GENOMIC DNA]</scope>
    <source>
        <strain evidence="9">NK-2021</strain>
    </source>
</reference>
<comment type="similarity">
    <text evidence="2 7">Belongs to the MIP/aquaporin (TC 1.A.8) family.</text>
</comment>
<dbReference type="PANTHER" id="PTHR19139">
    <property type="entry name" value="AQUAPORIN TRANSPORTER"/>
    <property type="match status" value="1"/>
</dbReference>
<feature type="transmembrane region" description="Helical" evidence="8">
    <location>
        <begin position="195"/>
        <end position="214"/>
    </location>
</feature>
<evidence type="ECO:0000256" key="5">
    <source>
        <dbReference type="ARBA" id="ARBA00022989"/>
    </source>
</evidence>
<name>A0ABQ7THZ7_PHRPL</name>
<keyword evidence="4 7" id="KW-0812">Transmembrane</keyword>
<dbReference type="Gene3D" id="1.20.1080.10">
    <property type="entry name" value="Glycerol uptake facilitator protein"/>
    <property type="match status" value="1"/>
</dbReference>
<evidence type="ECO:0000313" key="9">
    <source>
        <dbReference type="EMBL" id="KAH0629104.1"/>
    </source>
</evidence>
<evidence type="ECO:0008006" key="11">
    <source>
        <dbReference type="Google" id="ProtNLM"/>
    </source>
</evidence>
<feature type="transmembrane region" description="Helical" evidence="8">
    <location>
        <begin position="43"/>
        <end position="66"/>
    </location>
</feature>
<dbReference type="InterPro" id="IPR000425">
    <property type="entry name" value="MIP"/>
</dbReference>
<dbReference type="InterPro" id="IPR023271">
    <property type="entry name" value="Aquaporin-like"/>
</dbReference>
<feature type="transmembrane region" description="Helical" evidence="8">
    <location>
        <begin position="78"/>
        <end position="96"/>
    </location>
</feature>
<keyword evidence="3 7" id="KW-0813">Transport</keyword>
<dbReference type="Pfam" id="PF00230">
    <property type="entry name" value="MIP"/>
    <property type="match status" value="1"/>
</dbReference>
<evidence type="ECO:0000256" key="3">
    <source>
        <dbReference type="ARBA" id="ARBA00022448"/>
    </source>
</evidence>
<dbReference type="PRINTS" id="PR00783">
    <property type="entry name" value="MINTRINSICP"/>
</dbReference>
<evidence type="ECO:0000256" key="1">
    <source>
        <dbReference type="ARBA" id="ARBA00004141"/>
    </source>
</evidence>
<comment type="subcellular location">
    <subcellularLocation>
        <location evidence="1">Membrane</location>
        <topology evidence="1">Multi-pass membrane protein</topology>
    </subcellularLocation>
</comment>
<dbReference type="InterPro" id="IPR022357">
    <property type="entry name" value="MIP_CS"/>
</dbReference>
<evidence type="ECO:0000256" key="4">
    <source>
        <dbReference type="ARBA" id="ARBA00022692"/>
    </source>
</evidence>
<dbReference type="Proteomes" id="UP000826234">
    <property type="component" value="Unassembled WGS sequence"/>
</dbReference>
<evidence type="ECO:0000256" key="6">
    <source>
        <dbReference type="ARBA" id="ARBA00023136"/>
    </source>
</evidence>
<evidence type="ECO:0000313" key="10">
    <source>
        <dbReference type="Proteomes" id="UP000826234"/>
    </source>
</evidence>
<keyword evidence="10" id="KW-1185">Reference proteome</keyword>
<dbReference type="PROSITE" id="PS00221">
    <property type="entry name" value="MIP"/>
    <property type="match status" value="1"/>
</dbReference>
<keyword evidence="6 8" id="KW-0472">Membrane</keyword>
<protein>
    <recommendedName>
        <fullName evidence="11">Aquaporin-5</fullName>
    </recommendedName>
</protein>
<dbReference type="NCBIfam" id="TIGR00861">
    <property type="entry name" value="MIP"/>
    <property type="match status" value="1"/>
</dbReference>
<dbReference type="CDD" id="cd00333">
    <property type="entry name" value="MIP"/>
    <property type="match status" value="1"/>
</dbReference>
<evidence type="ECO:0000256" key="8">
    <source>
        <dbReference type="SAM" id="Phobius"/>
    </source>
</evidence>
<feature type="transmembrane region" description="Helical" evidence="8">
    <location>
        <begin position="265"/>
        <end position="289"/>
    </location>
</feature>
<dbReference type="InterPro" id="IPR034294">
    <property type="entry name" value="Aquaporin_transptr"/>
</dbReference>
<feature type="transmembrane region" description="Helical" evidence="8">
    <location>
        <begin position="226"/>
        <end position="245"/>
    </location>
</feature>
<dbReference type="EMBL" id="JAIPUX010000439">
    <property type="protein sequence ID" value="KAH0629104.1"/>
    <property type="molecule type" value="Genomic_DNA"/>
</dbReference>
<evidence type="ECO:0000256" key="7">
    <source>
        <dbReference type="RuleBase" id="RU000477"/>
    </source>
</evidence>
<comment type="caution">
    <text evidence="9">The sequence shown here is derived from an EMBL/GenBank/DDBJ whole genome shotgun (WGS) entry which is preliminary data.</text>
</comment>
<proteinExistence type="inferred from homology"/>